<sequence length="153" mass="17052">MKERLTSRKFAHLLIVLTILLGLMAYRTWFDGVDGVGADAKNDRICDLSHTPCQILVGGAPLTVALSDPPLRAEQAFQIRLDGVAQGQVPSKSWLEGQEMFMGRIPVFFERQGEGQWLASTQVGACTSHRMVWLLVIEWDNGERQQVALSVTR</sequence>
<comment type="caution">
    <text evidence="1">The sequence shown here is derived from an EMBL/GenBank/DDBJ whole genome shotgun (WGS) entry which is preliminary data.</text>
</comment>
<evidence type="ECO:0000313" key="1">
    <source>
        <dbReference type="EMBL" id="MFM4891565.1"/>
    </source>
</evidence>
<organism evidence="1 2">
    <name type="scientific">Aeromonas bivalvium</name>
    <dbReference type="NCBI Taxonomy" id="440079"/>
    <lineage>
        <taxon>Bacteria</taxon>
        <taxon>Pseudomonadati</taxon>
        <taxon>Pseudomonadota</taxon>
        <taxon>Gammaproteobacteria</taxon>
        <taxon>Aeromonadales</taxon>
        <taxon>Aeromonadaceae</taxon>
        <taxon>Aeromonas</taxon>
    </lineage>
</organism>
<dbReference type="GeneID" id="97218733"/>
<name>A0ABW9GMP3_9GAMM</name>
<proteinExistence type="predicted"/>
<evidence type="ECO:0000313" key="2">
    <source>
        <dbReference type="Proteomes" id="UP001630969"/>
    </source>
</evidence>
<reference evidence="1 2" key="1">
    <citation type="submission" date="2024-09" db="EMBL/GenBank/DDBJ databases">
        <title>Aeromonas strains Genome sequencing and assembly.</title>
        <authorList>
            <person name="Hu X."/>
            <person name="Tang B."/>
        </authorList>
    </citation>
    <scope>NUCLEOTIDE SEQUENCE [LARGE SCALE GENOMIC DNA]</scope>
    <source>
        <strain evidence="1 2">NB23SCDHY001</strain>
    </source>
</reference>
<dbReference type="RefSeq" id="WP_408787655.1">
    <property type="nucleotide sequence ID" value="NZ_JBGXBU010000001.1"/>
</dbReference>
<keyword evidence="2" id="KW-1185">Reference proteome</keyword>
<accession>A0ABW9GMP3</accession>
<protein>
    <submittedName>
        <fullName evidence="1">Uncharacterized protein</fullName>
    </submittedName>
</protein>
<dbReference type="EMBL" id="JBGXBU010000001">
    <property type="protein sequence ID" value="MFM4891565.1"/>
    <property type="molecule type" value="Genomic_DNA"/>
</dbReference>
<dbReference type="Proteomes" id="UP001630969">
    <property type="component" value="Unassembled WGS sequence"/>
</dbReference>
<gene>
    <name evidence="1" type="ORF">ACEUDJ_01500</name>
</gene>